<feature type="domain" description="Antitoxin FitA-like ribbon-helix-helix" evidence="1">
    <location>
        <begin position="5"/>
        <end position="41"/>
    </location>
</feature>
<dbReference type="Pfam" id="PF22513">
    <property type="entry name" value="FitA-like_RHH"/>
    <property type="match status" value="1"/>
</dbReference>
<dbReference type="Proteomes" id="UP000662857">
    <property type="component" value="Chromosome"/>
</dbReference>
<protein>
    <recommendedName>
        <fullName evidence="1">Antitoxin FitA-like ribbon-helix-helix domain-containing protein</fullName>
    </recommendedName>
</protein>
<evidence type="ECO:0000313" key="3">
    <source>
        <dbReference type="Proteomes" id="UP000662857"/>
    </source>
</evidence>
<keyword evidence="3" id="KW-1185">Reference proteome</keyword>
<sequence>MATKTLQIRDLDEGVLDILKARAAAARMSLSAYVAQALSELAAGPTNAEVLARAGELAQAGGGAEDDDILAVIRAGRER</sequence>
<dbReference type="SUPFAM" id="SSF47598">
    <property type="entry name" value="Ribbon-helix-helix"/>
    <property type="match status" value="1"/>
</dbReference>
<dbReference type="RefSeq" id="WP_239675663.1">
    <property type="nucleotide sequence ID" value="NZ_CP070499.1"/>
</dbReference>
<dbReference type="InterPro" id="IPR053853">
    <property type="entry name" value="FitA-like_RHH"/>
</dbReference>
<proteinExistence type="predicted"/>
<dbReference type="InterPro" id="IPR010985">
    <property type="entry name" value="Ribbon_hlx_hlx"/>
</dbReference>
<dbReference type="EMBL" id="CP070499">
    <property type="protein sequence ID" value="QSB13569.1"/>
    <property type="molecule type" value="Genomic_DNA"/>
</dbReference>
<dbReference type="KEGG" id="nhy:JQS43_18525"/>
<gene>
    <name evidence="2" type="ORF">JQS43_18525</name>
</gene>
<reference evidence="2" key="1">
    <citation type="submission" date="2021-02" db="EMBL/GenBank/DDBJ databases">
        <title>Natrosporangium hydrolyticum gen. nov., sp. nov, a haloalkaliphilic actinobacterium from a soda solonchak soil.</title>
        <authorList>
            <person name="Sorokin D.Y."/>
            <person name="Khijniak T.V."/>
            <person name="Zakharycheva A.P."/>
            <person name="Boueva O.V."/>
            <person name="Ariskina E.V."/>
            <person name="Hahnke R.L."/>
            <person name="Bunk B."/>
            <person name="Sproer C."/>
            <person name="Schumann P."/>
            <person name="Evtushenko L.I."/>
            <person name="Kublanov I.V."/>
        </authorList>
    </citation>
    <scope>NUCLEOTIDE SEQUENCE</scope>
    <source>
        <strain evidence="2">DSM 106523</strain>
    </source>
</reference>
<accession>A0A895YDU4</accession>
<name>A0A895YDU4_9ACTN</name>
<evidence type="ECO:0000259" key="1">
    <source>
        <dbReference type="Pfam" id="PF22513"/>
    </source>
</evidence>
<evidence type="ECO:0000313" key="2">
    <source>
        <dbReference type="EMBL" id="QSB13569.1"/>
    </source>
</evidence>
<dbReference type="AlphaFoldDB" id="A0A895YDU4"/>
<dbReference type="GO" id="GO:0006355">
    <property type="term" value="P:regulation of DNA-templated transcription"/>
    <property type="evidence" value="ECO:0007669"/>
    <property type="project" value="InterPro"/>
</dbReference>
<organism evidence="2 3">
    <name type="scientific">Natronosporangium hydrolyticum</name>
    <dbReference type="NCBI Taxonomy" id="2811111"/>
    <lineage>
        <taxon>Bacteria</taxon>
        <taxon>Bacillati</taxon>
        <taxon>Actinomycetota</taxon>
        <taxon>Actinomycetes</taxon>
        <taxon>Micromonosporales</taxon>
        <taxon>Micromonosporaceae</taxon>
        <taxon>Natronosporangium</taxon>
    </lineage>
</organism>